<dbReference type="InterPro" id="IPR015163">
    <property type="entry name" value="Cdc6_C"/>
</dbReference>
<dbReference type="eggNOG" id="KOG1514">
    <property type="taxonomic scope" value="Eukaryota"/>
</dbReference>
<dbReference type="SMART" id="SM00382">
    <property type="entry name" value="AAA"/>
    <property type="match status" value="1"/>
</dbReference>
<evidence type="ECO:0000256" key="11">
    <source>
        <dbReference type="RuleBase" id="RU365058"/>
    </source>
</evidence>
<dbReference type="GO" id="GO:0046872">
    <property type="term" value="F:metal ion binding"/>
    <property type="evidence" value="ECO:0007669"/>
    <property type="project" value="UniProtKB-KW"/>
</dbReference>
<dbReference type="GO" id="GO:0005524">
    <property type="term" value="F:ATP binding"/>
    <property type="evidence" value="ECO:0007669"/>
    <property type="project" value="UniProtKB-KW"/>
</dbReference>
<reference evidence="14" key="1">
    <citation type="submission" date="2011-08" db="EMBL/GenBank/DDBJ databases">
        <authorList>
            <person name="Rombauts S."/>
        </authorList>
    </citation>
    <scope>NUCLEOTIDE SEQUENCE</scope>
    <source>
        <strain evidence="14">London</strain>
    </source>
</reference>
<evidence type="ECO:0000313" key="13">
    <source>
        <dbReference type="EnsemblMetazoa" id="tetur05g02570.1"/>
    </source>
</evidence>
<dbReference type="Pfam" id="PF17872">
    <property type="entry name" value="AAA_lid_10"/>
    <property type="match status" value="1"/>
</dbReference>
<dbReference type="Gene3D" id="3.40.50.300">
    <property type="entry name" value="P-loop containing nucleotide triphosphate hydrolases"/>
    <property type="match status" value="1"/>
</dbReference>
<dbReference type="OMA" id="QPIINGE"/>
<comment type="subunit">
    <text evidence="11">ORC is composed of six subunits.</text>
</comment>
<dbReference type="PANTHER" id="PTHR10763:SF23">
    <property type="entry name" value="ORIGIN RECOGNITION COMPLEX SUBUNIT 1"/>
    <property type="match status" value="1"/>
</dbReference>
<dbReference type="GO" id="GO:0005664">
    <property type="term" value="C:nuclear origin of replication recognition complex"/>
    <property type="evidence" value="ECO:0007669"/>
    <property type="project" value="TreeGrafter"/>
</dbReference>
<dbReference type="InterPro" id="IPR050311">
    <property type="entry name" value="ORC1/CDC6"/>
</dbReference>
<evidence type="ECO:0000256" key="8">
    <source>
        <dbReference type="ARBA" id="ARBA00022842"/>
    </source>
</evidence>
<evidence type="ECO:0000256" key="6">
    <source>
        <dbReference type="ARBA" id="ARBA00022741"/>
    </source>
</evidence>
<reference evidence="13" key="2">
    <citation type="submission" date="2015-06" db="UniProtKB">
        <authorList>
            <consortium name="EnsemblMetazoa"/>
        </authorList>
    </citation>
    <scope>IDENTIFICATION</scope>
</reference>
<dbReference type="GO" id="GO:0006270">
    <property type="term" value="P:DNA replication initiation"/>
    <property type="evidence" value="ECO:0007669"/>
    <property type="project" value="TreeGrafter"/>
</dbReference>
<dbReference type="Pfam" id="PF09079">
    <property type="entry name" value="WHD_Cdc6"/>
    <property type="match status" value="1"/>
</dbReference>
<dbReference type="GO" id="GO:0033314">
    <property type="term" value="P:mitotic DNA replication checkpoint signaling"/>
    <property type="evidence" value="ECO:0007669"/>
    <property type="project" value="TreeGrafter"/>
</dbReference>
<evidence type="ECO:0000256" key="7">
    <source>
        <dbReference type="ARBA" id="ARBA00022840"/>
    </source>
</evidence>
<dbReference type="Pfam" id="PF00004">
    <property type="entry name" value="AAA"/>
    <property type="match status" value="1"/>
</dbReference>
<keyword evidence="14" id="KW-1185">Reference proteome</keyword>
<organism evidence="13 14">
    <name type="scientific">Tetranychus urticae</name>
    <name type="common">Two-spotted spider mite</name>
    <dbReference type="NCBI Taxonomy" id="32264"/>
    <lineage>
        <taxon>Eukaryota</taxon>
        <taxon>Metazoa</taxon>
        <taxon>Ecdysozoa</taxon>
        <taxon>Arthropoda</taxon>
        <taxon>Chelicerata</taxon>
        <taxon>Arachnida</taxon>
        <taxon>Acari</taxon>
        <taxon>Acariformes</taxon>
        <taxon>Trombidiformes</taxon>
        <taxon>Prostigmata</taxon>
        <taxon>Eleutherengona</taxon>
        <taxon>Raphignathae</taxon>
        <taxon>Tetranychoidea</taxon>
        <taxon>Tetranychidae</taxon>
        <taxon>Tetranychus</taxon>
    </lineage>
</organism>
<evidence type="ECO:0000256" key="5">
    <source>
        <dbReference type="ARBA" id="ARBA00022723"/>
    </source>
</evidence>
<feature type="domain" description="AAA+ ATPase" evidence="12">
    <location>
        <begin position="44"/>
        <end position="197"/>
    </location>
</feature>
<comment type="function">
    <text evidence="11">Component of the origin recognition complex (ORC) that binds origins of replication. DNA-binding is ATP-dependent, however specific DNA sequences that define origins of replication have not been identified so far. ORC is required to assemble the pre-replication complex necessary to initiate DNA replication.</text>
</comment>
<evidence type="ECO:0000256" key="4">
    <source>
        <dbReference type="ARBA" id="ARBA00022705"/>
    </source>
</evidence>
<name>T1K4G9_TETUR</name>
<comment type="subcellular location">
    <subcellularLocation>
        <location evidence="1 11">Nucleus</location>
    </subcellularLocation>
</comment>
<dbReference type="SUPFAM" id="SSF52540">
    <property type="entry name" value="P-loop containing nucleoside triphosphate hydrolases"/>
    <property type="match status" value="1"/>
</dbReference>
<dbReference type="Proteomes" id="UP000015104">
    <property type="component" value="Unassembled WGS sequence"/>
</dbReference>
<dbReference type="Gene3D" id="1.10.8.60">
    <property type="match status" value="1"/>
</dbReference>
<proteinExistence type="inferred from homology"/>
<keyword evidence="4 11" id="KW-0235">DNA replication</keyword>
<dbReference type="AlphaFoldDB" id="T1K4G9"/>
<keyword evidence="6 11" id="KW-0547">Nucleotide-binding</keyword>
<dbReference type="STRING" id="32264.T1K4G9"/>
<comment type="similarity">
    <text evidence="2 11">Belongs to the ORC1 family.</text>
</comment>
<evidence type="ECO:0000313" key="14">
    <source>
        <dbReference type="Proteomes" id="UP000015104"/>
    </source>
</evidence>
<accession>T1K4G9</accession>
<dbReference type="OrthoDB" id="1926878at2759"/>
<keyword evidence="9 11" id="KW-0238">DNA-binding</keyword>
<dbReference type="PANTHER" id="PTHR10763">
    <property type="entry name" value="CELL DIVISION CONTROL PROTEIN 6-RELATED"/>
    <property type="match status" value="1"/>
</dbReference>
<keyword evidence="5" id="KW-0479">Metal-binding</keyword>
<dbReference type="FunFam" id="3.40.50.300:FF:000199">
    <property type="entry name" value="Origin recognition complex subunit 1"/>
    <property type="match status" value="1"/>
</dbReference>
<evidence type="ECO:0000256" key="10">
    <source>
        <dbReference type="ARBA" id="ARBA00023242"/>
    </source>
</evidence>
<dbReference type="InterPro" id="IPR027417">
    <property type="entry name" value="P-loop_NTPase"/>
</dbReference>
<evidence type="ECO:0000259" key="12">
    <source>
        <dbReference type="SMART" id="SM00382"/>
    </source>
</evidence>
<dbReference type="InterPro" id="IPR003959">
    <property type="entry name" value="ATPase_AAA_core"/>
</dbReference>
<dbReference type="GO" id="GO:0003688">
    <property type="term" value="F:DNA replication origin binding"/>
    <property type="evidence" value="ECO:0007669"/>
    <property type="project" value="TreeGrafter"/>
</dbReference>
<evidence type="ECO:0000256" key="9">
    <source>
        <dbReference type="ARBA" id="ARBA00023125"/>
    </source>
</evidence>
<dbReference type="EnsemblMetazoa" id="tetur05g02570.1">
    <property type="protein sequence ID" value="tetur05g02570.1"/>
    <property type="gene ID" value="tetur05g02570"/>
</dbReference>
<gene>
    <name evidence="13" type="primary">107360361</name>
</gene>
<evidence type="ECO:0000256" key="2">
    <source>
        <dbReference type="ARBA" id="ARBA00008398"/>
    </source>
</evidence>
<dbReference type="CDD" id="cd00009">
    <property type="entry name" value="AAA"/>
    <property type="match status" value="1"/>
</dbReference>
<sequence length="387" mass="43997">MENIKVAKQNLRTSAALPMYKLPCREMEFDKIYDFIMDRYQAQNGGCYYLAGVPGTGKTATVRGVRRSIEENFKKLKIRKGSLVFIEVNGLKLTDPYQCYSSVYHALTKKRTSAKKAEELLHDMFCSPKSSDPFVVLIVDELDSLQTSKQDILYHLFDWPSRPSSKLVVIAIANTLDLPERIMDKRVVSRAGYGRLDFHPYKFGELQSIVAARLKGTKDFFASDGIQLVARKVASISGDARKVLDICRRSIEIAEEEWNGVGKIEVNRNHALKAVNETTSAPKMVYIRNASEFEKKLLTAIIKHFQVSGTEEGFCMDIYRYFVDLCEADDISDVNFSEFLEVAQSLHESRLIILESDKVDSQRRIRLIVSSEDVDFALKLDKNSIDL</sequence>
<dbReference type="InterPro" id="IPR003593">
    <property type="entry name" value="AAA+_ATPase"/>
</dbReference>
<evidence type="ECO:0000256" key="3">
    <source>
        <dbReference type="ARBA" id="ARBA00019081"/>
    </source>
</evidence>
<keyword evidence="7 11" id="KW-0067">ATP-binding</keyword>
<dbReference type="GO" id="GO:0016887">
    <property type="term" value="F:ATP hydrolysis activity"/>
    <property type="evidence" value="ECO:0007669"/>
    <property type="project" value="InterPro"/>
</dbReference>
<protein>
    <recommendedName>
        <fullName evidence="3 11">Origin recognition complex subunit 1</fullName>
    </recommendedName>
</protein>
<keyword evidence="8" id="KW-0460">Magnesium</keyword>
<dbReference type="HOGENOM" id="CLU_012774_5_1_1"/>
<dbReference type="InterPro" id="IPR041083">
    <property type="entry name" value="AAA_lid_10"/>
</dbReference>
<evidence type="ECO:0000256" key="1">
    <source>
        <dbReference type="ARBA" id="ARBA00004123"/>
    </source>
</evidence>
<dbReference type="EMBL" id="CAEY01001578">
    <property type="status" value="NOT_ANNOTATED_CDS"/>
    <property type="molecule type" value="Genomic_DNA"/>
</dbReference>
<keyword evidence="10 11" id="KW-0539">Nucleus</keyword>
<dbReference type="KEGG" id="tut:107360361"/>